<accession>A0A2P5YKK3</accession>
<sequence length="267" mass="30565">MVEDGARAWEEAVRPWVLDTSVANARAIFLGSTMILRHGCVARPCCFGRFTHVPNARPWRLIASRVGENFALFPHGLRHARVPSRVCFRKPVFHESAGIAHLKGVEFGVTYLDCTKWDNAKYRKRNFFIRFGSVNETRSKNTPKSCSSNDKGPIYEERRLQVEELDEWRTQKPRSHDKSKPRHDKLNISLNQLKVGDKVLLDAADPRIATFELNGEIPLTVLSTFPYGTVEVIHPKFGTFKVNSTRLKPYFDKIDSRDEECKLLAPQ</sequence>
<dbReference type="AlphaFoldDB" id="A0A2P5YKK3"/>
<gene>
    <name evidence="1" type="ORF">GOBAR_AA04426</name>
</gene>
<reference evidence="1 2" key="1">
    <citation type="submission" date="2015-01" db="EMBL/GenBank/DDBJ databases">
        <title>Genome of allotetraploid Gossypium barbadense reveals genomic plasticity and fiber elongation in cotton evolution.</title>
        <authorList>
            <person name="Chen X."/>
            <person name="Liu X."/>
            <person name="Zhao B."/>
            <person name="Zheng H."/>
            <person name="Hu Y."/>
            <person name="Lu G."/>
            <person name="Yang C."/>
            <person name="Chen J."/>
            <person name="Shan C."/>
            <person name="Zhang L."/>
            <person name="Zhou Y."/>
            <person name="Wang L."/>
            <person name="Guo W."/>
            <person name="Bai Y."/>
            <person name="Ruan J."/>
            <person name="Shangguan X."/>
            <person name="Mao Y."/>
            <person name="Jiang J."/>
            <person name="Zhu Y."/>
            <person name="Lei J."/>
            <person name="Kang H."/>
            <person name="Chen S."/>
            <person name="He X."/>
            <person name="Wang R."/>
            <person name="Wang Y."/>
            <person name="Chen J."/>
            <person name="Wang L."/>
            <person name="Yu S."/>
            <person name="Wang B."/>
            <person name="Wei J."/>
            <person name="Song S."/>
            <person name="Lu X."/>
            <person name="Gao Z."/>
            <person name="Gu W."/>
            <person name="Deng X."/>
            <person name="Ma D."/>
            <person name="Wang S."/>
            <person name="Liang W."/>
            <person name="Fang L."/>
            <person name="Cai C."/>
            <person name="Zhu X."/>
            <person name="Zhou B."/>
            <person name="Zhang Y."/>
            <person name="Chen Z."/>
            <person name="Xu S."/>
            <person name="Zhu R."/>
            <person name="Wang S."/>
            <person name="Zhang T."/>
            <person name="Zhao G."/>
        </authorList>
    </citation>
    <scope>NUCLEOTIDE SEQUENCE [LARGE SCALE GENOMIC DNA]</scope>
    <source>
        <strain evidence="2">cv. Xinhai21</strain>
        <tissue evidence="1">Leaf</tissue>
    </source>
</reference>
<name>A0A2P5YKK3_GOSBA</name>
<dbReference type="Proteomes" id="UP000239757">
    <property type="component" value="Unassembled WGS sequence"/>
</dbReference>
<proteinExistence type="predicted"/>
<evidence type="ECO:0000313" key="1">
    <source>
        <dbReference type="EMBL" id="PPS16140.1"/>
    </source>
</evidence>
<evidence type="ECO:0000313" key="2">
    <source>
        <dbReference type="Proteomes" id="UP000239757"/>
    </source>
</evidence>
<dbReference type="OrthoDB" id="1094981at2759"/>
<organism evidence="1 2">
    <name type="scientific">Gossypium barbadense</name>
    <name type="common">Sea Island cotton</name>
    <name type="synonym">Hibiscus barbadensis</name>
    <dbReference type="NCBI Taxonomy" id="3634"/>
    <lineage>
        <taxon>Eukaryota</taxon>
        <taxon>Viridiplantae</taxon>
        <taxon>Streptophyta</taxon>
        <taxon>Embryophyta</taxon>
        <taxon>Tracheophyta</taxon>
        <taxon>Spermatophyta</taxon>
        <taxon>Magnoliopsida</taxon>
        <taxon>eudicotyledons</taxon>
        <taxon>Gunneridae</taxon>
        <taxon>Pentapetalae</taxon>
        <taxon>rosids</taxon>
        <taxon>malvids</taxon>
        <taxon>Malvales</taxon>
        <taxon>Malvaceae</taxon>
        <taxon>Malvoideae</taxon>
        <taxon>Gossypium</taxon>
    </lineage>
</organism>
<dbReference type="EMBL" id="KZ663062">
    <property type="protein sequence ID" value="PPS16140.1"/>
    <property type="molecule type" value="Genomic_DNA"/>
</dbReference>
<protein>
    <submittedName>
        <fullName evidence="1">Uncharacterized protein</fullName>
    </submittedName>
</protein>